<dbReference type="GO" id="GO:0031848">
    <property type="term" value="P:protection from non-homologous end joining at telomere"/>
    <property type="evidence" value="ECO:0007669"/>
    <property type="project" value="TreeGrafter"/>
</dbReference>
<keyword evidence="1" id="KW-0805">Transcription regulation</keyword>
<dbReference type="CDD" id="cd11655">
    <property type="entry name" value="rap1_myb-like"/>
    <property type="match status" value="1"/>
</dbReference>
<feature type="region of interest" description="Disordered" evidence="6">
    <location>
        <begin position="136"/>
        <end position="166"/>
    </location>
</feature>
<feature type="region of interest" description="Disordered" evidence="6">
    <location>
        <begin position="340"/>
        <end position="406"/>
    </location>
</feature>
<protein>
    <recommendedName>
        <fullName evidence="5">DNA-binding protein RAP1</fullName>
    </recommendedName>
</protein>
<feature type="domain" description="Rap1 DNA-binding" evidence="7">
    <location>
        <begin position="254"/>
        <end position="340"/>
    </location>
</feature>
<proteinExistence type="inferred from homology"/>
<dbReference type="GO" id="GO:0070187">
    <property type="term" value="C:shelterin complex"/>
    <property type="evidence" value="ECO:0007669"/>
    <property type="project" value="TreeGrafter"/>
</dbReference>
<keyword evidence="4 5" id="KW-0539">Nucleus</keyword>
<dbReference type="InterPro" id="IPR015280">
    <property type="entry name" value="Rap1_DNA-bd"/>
</dbReference>
<dbReference type="OrthoDB" id="435460at2759"/>
<keyword evidence="5" id="KW-0779">Telomere</keyword>
<feature type="domain" description="TRF2-interacting telomeric protein/Rap1 C-terminal" evidence="8">
    <location>
        <begin position="854"/>
        <end position="945"/>
    </location>
</feature>
<dbReference type="RefSeq" id="XP_049263422.1">
    <property type="nucleotide sequence ID" value="XM_049407110.1"/>
</dbReference>
<dbReference type="GeneID" id="73470073"/>
<evidence type="ECO:0000256" key="6">
    <source>
        <dbReference type="SAM" id="MobiDB-lite"/>
    </source>
</evidence>
<accession>A0A8J5QVX1</accession>
<name>A0A8J5QVX1_9ASCO</name>
<feature type="region of interest" description="Disordered" evidence="6">
    <location>
        <begin position="441"/>
        <end position="482"/>
    </location>
</feature>
<dbReference type="EMBL" id="JAGSYN010000143">
    <property type="protein sequence ID" value="KAG7663190.1"/>
    <property type="molecule type" value="Genomic_DNA"/>
</dbReference>
<dbReference type="GO" id="GO:0042162">
    <property type="term" value="F:telomeric DNA binding"/>
    <property type="evidence" value="ECO:0007669"/>
    <property type="project" value="TreeGrafter"/>
</dbReference>
<keyword evidence="5" id="KW-0158">Chromosome</keyword>
<feature type="compositionally biased region" description="Polar residues" evidence="6">
    <location>
        <begin position="375"/>
        <end position="385"/>
    </location>
</feature>
<organism evidence="9 10">
    <name type="scientific">[Candida] subhashii</name>
    <dbReference type="NCBI Taxonomy" id="561895"/>
    <lineage>
        <taxon>Eukaryota</taxon>
        <taxon>Fungi</taxon>
        <taxon>Dikarya</taxon>
        <taxon>Ascomycota</taxon>
        <taxon>Saccharomycotina</taxon>
        <taxon>Pichiomycetes</taxon>
        <taxon>Debaryomycetaceae</taxon>
        <taxon>Spathaspora</taxon>
    </lineage>
</organism>
<feature type="compositionally biased region" description="Low complexity" evidence="6">
    <location>
        <begin position="10"/>
        <end position="21"/>
    </location>
</feature>
<reference evidence="9 10" key="1">
    <citation type="journal article" date="2021" name="DNA Res.">
        <title>Genome analysis of Candida subhashii reveals its hybrid nature and dual mitochondrial genome conformations.</title>
        <authorList>
            <person name="Mixao V."/>
            <person name="Hegedusova E."/>
            <person name="Saus E."/>
            <person name="Pryszcz L.P."/>
            <person name="Cillingova A."/>
            <person name="Nosek J."/>
            <person name="Gabaldon T."/>
        </authorList>
    </citation>
    <scope>NUCLEOTIDE SEQUENCE [LARGE SCALE GENOMIC DNA]</scope>
    <source>
        <strain evidence="9 10">CBS 10753</strain>
    </source>
</reference>
<evidence type="ECO:0000313" key="10">
    <source>
        <dbReference type="Proteomes" id="UP000694255"/>
    </source>
</evidence>
<sequence length="950" mass="106829">MSRVLREQPTTTTTTTEESSIAASEAAISAALQQHQRRQRQYTTKAPTNIFVDKDGKSMLFHFPDNLKASDRDFYRALIIEHGGVITSNPTPTTIYLNNDPAAGGPGSVKFAYIDDCVAKKRLLSRDGYTSTVGASAVATSRSGSSGNSTSNSSSPSRRGHTPFTPEKDEFILEQVRLNPRYRNSHVFFAELAKNPILKGHTGNSIRSRFRKRLESELQFVYKVDSKQKPIKHPETGQYIKIGVNESPKTLLSKYTPKDDYCLCKAAKKYLLASGYEIDFDEPLILPNAFFRAMERKWSHHSWSSWRDRYKKRVKPGMIPIYIAYVKECNEVGEEPKTLLEFGKPDAGSADEVAGKETTIEQTSVEEDTNGNGNGNAQEPNSEPIEQQDEEMQEATEATVDTSKSDKIEVPTLFYPESEEEDEDEEMVDASEELAVEGQTEEQVAQGGEENIVEKEAEESIVEKEGEVPIEENAEHEAEEDVFETVERDADEDVFETVPATLGQDAEEDFDQEVFETVPATLGKDEEMDDAAQEWMEEVLEEEDQGEAVAQQTEVSEKAGTVEANDEEESEQFFDVAQSQPARNDEEGSQQFHDVAQSQPAQIDKSPTRQAEEQQELSQISIVEENSQARIDIQYVNESVTAEDLFTGDMHEIMDKGTIYSRTKAALSQNTEAIEIYDSLSKLGFTEVFISHILMATSADIALIPIYCHAVAENIEIYSSGNMTAIPISRLLEIDDTSGLWTLMQDLRLFTERESELLEHHSKKNIKDRKEFLKSIGIIDSDVPVKDIEEDISASQDVASSQTPVKLEYAQEPFESDDFFDVDIENLVDEGFLEMTVAGALSRVQDVIQIFVNLEKLGFKEKFISHLIFATNADIARIPKLCQRIATRMCEDLLQDINCKFRLHFEDMPGVWSPSQDAKLNTPREDELLEVHSRRGINSRKEFLEGLGYL</sequence>
<comment type="subcellular location">
    <subcellularLocation>
        <location evidence="5">Nucleus</location>
    </subcellularLocation>
    <subcellularLocation>
        <location evidence="5">Chromosome</location>
        <location evidence="5">Telomere</location>
    </subcellularLocation>
</comment>
<feature type="compositionally biased region" description="Acidic residues" evidence="6">
    <location>
        <begin position="468"/>
        <end position="482"/>
    </location>
</feature>
<comment type="function">
    <text evidence="5">Involved in the regulation of telomere length, clustering and has a specific role in telomere position effect (TPE).</text>
</comment>
<dbReference type="AlphaFoldDB" id="A0A8J5QVX1"/>
<comment type="similarity">
    <text evidence="5">Belongs to the RAP1 family.</text>
</comment>
<evidence type="ECO:0000256" key="1">
    <source>
        <dbReference type="ARBA" id="ARBA00023015"/>
    </source>
</evidence>
<evidence type="ECO:0000259" key="8">
    <source>
        <dbReference type="Pfam" id="PF11626"/>
    </source>
</evidence>
<dbReference type="InterPro" id="IPR021661">
    <property type="entry name" value="Rap1_C"/>
</dbReference>
<keyword evidence="2" id="KW-0010">Activator</keyword>
<feature type="domain" description="TRF2-interacting telomeric protein/Rap1 C-terminal" evidence="8">
    <location>
        <begin position="681"/>
        <end position="774"/>
    </location>
</feature>
<dbReference type="PANTHER" id="PTHR16466">
    <property type="entry name" value="TELOMERE REPEAT-BINDING FACTOR 2-INTERACTING PROTEIN 1"/>
    <property type="match status" value="1"/>
</dbReference>
<evidence type="ECO:0000313" key="9">
    <source>
        <dbReference type="EMBL" id="KAG7663190.1"/>
    </source>
</evidence>
<feature type="region of interest" description="Disordered" evidence="6">
    <location>
        <begin position="1"/>
        <end position="21"/>
    </location>
</feature>
<feature type="compositionally biased region" description="Polar residues" evidence="6">
    <location>
        <begin position="589"/>
        <end position="601"/>
    </location>
</feature>
<comment type="subunit">
    <text evidence="5">Homodimer.</text>
</comment>
<feature type="compositionally biased region" description="Acidic residues" evidence="6">
    <location>
        <begin position="537"/>
        <end position="546"/>
    </location>
</feature>
<dbReference type="Pfam" id="PF09197">
    <property type="entry name" value="Rap1-DNA-bind"/>
    <property type="match status" value="1"/>
</dbReference>
<evidence type="ECO:0000256" key="2">
    <source>
        <dbReference type="ARBA" id="ARBA00023159"/>
    </source>
</evidence>
<dbReference type="Proteomes" id="UP000694255">
    <property type="component" value="Unassembled WGS sequence"/>
</dbReference>
<evidence type="ECO:0000256" key="4">
    <source>
        <dbReference type="ARBA" id="ARBA00023242"/>
    </source>
</evidence>
<evidence type="ECO:0000256" key="5">
    <source>
        <dbReference type="RuleBase" id="RU367107"/>
    </source>
</evidence>
<dbReference type="PANTHER" id="PTHR16466:SF6">
    <property type="entry name" value="TELOMERIC REPEAT-BINDING FACTOR 2-INTERACTING PROTEIN 1"/>
    <property type="match status" value="1"/>
</dbReference>
<keyword evidence="10" id="KW-1185">Reference proteome</keyword>
<comment type="caution">
    <text evidence="9">The sequence shown here is derived from an EMBL/GenBank/DDBJ whole genome shotgun (WGS) entry which is preliminary data.</text>
</comment>
<dbReference type="InterPro" id="IPR039595">
    <property type="entry name" value="TE2IP/Rap1"/>
</dbReference>
<evidence type="ECO:0000256" key="3">
    <source>
        <dbReference type="ARBA" id="ARBA00023163"/>
    </source>
</evidence>
<gene>
    <name evidence="9" type="ORF">J8A68_003272</name>
</gene>
<evidence type="ECO:0000259" key="7">
    <source>
        <dbReference type="Pfam" id="PF09197"/>
    </source>
</evidence>
<keyword evidence="3" id="KW-0804">Transcription</keyword>
<dbReference type="GO" id="GO:0010833">
    <property type="term" value="P:telomere maintenance via telomere lengthening"/>
    <property type="evidence" value="ECO:0007669"/>
    <property type="project" value="UniProtKB-UniRule"/>
</dbReference>
<feature type="compositionally biased region" description="Low complexity" evidence="6">
    <location>
        <begin position="140"/>
        <end position="157"/>
    </location>
</feature>
<feature type="region of interest" description="Disordered" evidence="6">
    <location>
        <begin position="537"/>
        <end position="615"/>
    </location>
</feature>
<dbReference type="Pfam" id="PF11626">
    <property type="entry name" value="Rap1_C"/>
    <property type="match status" value="2"/>
</dbReference>